<organism evidence="9 10">
    <name type="scientific">Sporisorium reilianum (strain SRZ2)</name>
    <name type="common">Maize head smut fungus</name>
    <dbReference type="NCBI Taxonomy" id="999809"/>
    <lineage>
        <taxon>Eukaryota</taxon>
        <taxon>Fungi</taxon>
        <taxon>Dikarya</taxon>
        <taxon>Basidiomycota</taxon>
        <taxon>Ustilaginomycotina</taxon>
        <taxon>Ustilaginomycetes</taxon>
        <taxon>Ustilaginales</taxon>
        <taxon>Ustilaginaceae</taxon>
        <taxon>Sporisorium</taxon>
    </lineage>
</organism>
<dbReference type="eggNOG" id="KOG1173">
    <property type="taxonomic scope" value="Eukaryota"/>
</dbReference>
<evidence type="ECO:0000256" key="2">
    <source>
        <dbReference type="ARBA" id="ARBA00022737"/>
    </source>
</evidence>
<dbReference type="EMBL" id="FQ311432">
    <property type="protein sequence ID" value="CBQ68685.1"/>
    <property type="molecule type" value="Genomic_DNA"/>
</dbReference>
<dbReference type="Proteomes" id="UP000008867">
    <property type="component" value="Chromosome 11"/>
</dbReference>
<keyword evidence="4" id="KW-0833">Ubl conjugation pathway</keyword>
<keyword evidence="1" id="KW-0132">Cell division</keyword>
<evidence type="ECO:0000313" key="9">
    <source>
        <dbReference type="EMBL" id="CBQ68685.1"/>
    </source>
</evidence>
<keyword evidence="3" id="KW-0498">Mitosis</keyword>
<sequence>MGPAADTASSPGFPFHSPRPRQITKLALAGPSGSRSAPQSPHTPSNNINLNLAQPFAAGAFNPDGSLSVIRNDDDANNSGLLDLSPALARVIKSARPNLGSSPSSSKRQRVHSRTSFPQHHQTLDSIADEDSSGLGAQLALPKRRSAAAKSRLSSHALFGDVVQSSQPAEDHLHSDPLASNGIATSSDIEAAPSSASQPAFAPPADLALDSADEADDISLDPDEAASTLTRLRRWRQDAMQQHLYNTAIFWGSKVLSLETTAAAFNDAYHLAQCYFYTHQYARAEQLLTTPLRTGASRSRGAAGNVAGGHSDSVPYSAKQTGAEGFLASDNVQEDEDALQEVLQRTRSSSILPATIMARSTTKDSMYSATSSATGKRKKRDFSVTATGTGSSETDSSGRDAESDEEFLKDASTEQQGSVVLKDAPPAPRQATSKRKTKPAIDLQADVDRVKSSAVAPAHGPILVNHSLACRYLAAQCQVRLAKYHEALDLLGETEHWGTSSSNKRPANDGGIKLGSSVAYLRGQIHLRLEDLPRARDSFMAALALDVKNYDAFSALVHGEMLGTHEQWEFVQGLEYVAQAGSDEGAREDFEMVRLLYTTQLSKQGRRLVESTAVARRRLADEYGLDEDADVLHGLAAELFARLRFADAFVVTSRILELCADHAATLPIHIACTYHLKNLRPALFMLAHRLTELQPEAAVSWYAVGTWYAATRRWAEARRYFSKASLLDPRFAPGWIAFGHTFALEGESDQAIIAYSTAARLFPQSHLPKLFVGMEHVHQDNLSLARLALDGAARVWAHDPLLANERGVVALHAGELDAAARLFASAIDMARATQHPAASWTACYLNLGLVRMRMGQDADARAAYESVVQLDPHSHAARLGLAMLAHKQGDLDDAIAHYHDALSISPRDAHATELLDFALDEKAHYGVHAFSKYDPLARLGRARQQHDARAKGKTRQLDAGQRGAELAPIAGESTGEGVVERQDASAASAAEMSLDVSAVHERGPAARAVLDQSSVLMDESTS</sequence>
<dbReference type="Pfam" id="PF13432">
    <property type="entry name" value="TPR_16"/>
    <property type="match status" value="2"/>
</dbReference>
<feature type="region of interest" description="Disordered" evidence="8">
    <location>
        <begin position="362"/>
        <end position="440"/>
    </location>
</feature>
<keyword evidence="6" id="KW-0131">Cell cycle</keyword>
<proteinExistence type="predicted"/>
<dbReference type="AlphaFoldDB" id="E6ZN78"/>
<feature type="region of interest" description="Disordered" evidence="8">
    <location>
        <begin position="95"/>
        <end position="130"/>
    </location>
</feature>
<dbReference type="GO" id="GO:0031145">
    <property type="term" value="P:anaphase-promoting complex-dependent catabolic process"/>
    <property type="evidence" value="ECO:0007669"/>
    <property type="project" value="TreeGrafter"/>
</dbReference>
<feature type="compositionally biased region" description="Polar residues" evidence="8">
    <location>
        <begin position="114"/>
        <end position="125"/>
    </location>
</feature>
<feature type="compositionally biased region" description="Polar residues" evidence="8">
    <location>
        <begin position="33"/>
        <end position="50"/>
    </location>
</feature>
<name>E6ZN78_SPORE</name>
<feature type="compositionally biased region" description="Polar residues" evidence="8">
    <location>
        <begin position="362"/>
        <end position="374"/>
    </location>
</feature>
<feature type="repeat" description="TPR" evidence="7">
    <location>
        <begin position="841"/>
        <end position="874"/>
    </location>
</feature>
<dbReference type="OrthoDB" id="10006270at2759"/>
<dbReference type="GO" id="GO:0016567">
    <property type="term" value="P:protein ubiquitination"/>
    <property type="evidence" value="ECO:0007669"/>
    <property type="project" value="TreeGrafter"/>
</dbReference>
<evidence type="ECO:0000256" key="1">
    <source>
        <dbReference type="ARBA" id="ARBA00022618"/>
    </source>
</evidence>
<dbReference type="SMART" id="SM00028">
    <property type="entry name" value="TPR"/>
    <property type="match status" value="7"/>
</dbReference>
<dbReference type="Gene3D" id="1.25.40.10">
    <property type="entry name" value="Tetratricopeptide repeat domain"/>
    <property type="match status" value="2"/>
</dbReference>
<keyword evidence="10" id="KW-1185">Reference proteome</keyword>
<reference evidence="9 10" key="1">
    <citation type="journal article" date="2010" name="Science">
        <title>Pathogenicity determinants in smut fungi revealed by genome comparison.</title>
        <authorList>
            <person name="Schirawski J."/>
            <person name="Mannhaupt G."/>
            <person name="Muench K."/>
            <person name="Brefort T."/>
            <person name="Schipper K."/>
            <person name="Doehlemann G."/>
            <person name="Di Stasio M."/>
            <person name="Roessel N."/>
            <person name="Mendoza-Mendoza A."/>
            <person name="Pester D."/>
            <person name="Mueller O."/>
            <person name="Winterberg B."/>
            <person name="Meyer E."/>
            <person name="Ghareeb H."/>
            <person name="Wollenberg T."/>
            <person name="Muensterkoetter M."/>
            <person name="Wong P."/>
            <person name="Walter M."/>
            <person name="Stukenbrock E."/>
            <person name="Gueldener U."/>
            <person name="Kahmann R."/>
        </authorList>
    </citation>
    <scope>NUCLEOTIDE SEQUENCE [LARGE SCALE GENOMIC DNA]</scope>
    <source>
        <strain evidence="10">SRZ2</strain>
    </source>
</reference>
<feature type="repeat" description="TPR" evidence="7">
    <location>
        <begin position="516"/>
        <end position="549"/>
    </location>
</feature>
<evidence type="ECO:0000256" key="4">
    <source>
        <dbReference type="ARBA" id="ARBA00022786"/>
    </source>
</evidence>
<dbReference type="GO" id="GO:0005737">
    <property type="term" value="C:cytoplasm"/>
    <property type="evidence" value="ECO:0007669"/>
    <property type="project" value="TreeGrafter"/>
</dbReference>
<protein>
    <submittedName>
        <fullName evidence="9">Related to anaphase control protein cut9</fullName>
    </submittedName>
</protein>
<dbReference type="SUPFAM" id="SSF48452">
    <property type="entry name" value="TPR-like"/>
    <property type="match status" value="1"/>
</dbReference>
<feature type="repeat" description="TPR" evidence="7">
    <location>
        <begin position="875"/>
        <end position="908"/>
    </location>
</feature>
<dbReference type="GO" id="GO:0045842">
    <property type="term" value="P:positive regulation of mitotic metaphase/anaphase transition"/>
    <property type="evidence" value="ECO:0007669"/>
    <property type="project" value="TreeGrafter"/>
</dbReference>
<dbReference type="PANTHER" id="PTHR12558:SF9">
    <property type="entry name" value="CELL DIVISION CYCLE PROTEIN 16 HOMOLOG"/>
    <property type="match status" value="1"/>
</dbReference>
<dbReference type="InterPro" id="IPR019734">
    <property type="entry name" value="TPR_rpt"/>
</dbReference>
<feature type="region of interest" description="Disordered" evidence="8">
    <location>
        <begin position="942"/>
        <end position="991"/>
    </location>
</feature>
<dbReference type="HOGENOM" id="CLU_011751_0_1_1"/>
<dbReference type="GO" id="GO:0005680">
    <property type="term" value="C:anaphase-promoting complex"/>
    <property type="evidence" value="ECO:0007669"/>
    <property type="project" value="TreeGrafter"/>
</dbReference>
<feature type="region of interest" description="Disordered" evidence="8">
    <location>
        <begin position="164"/>
        <end position="183"/>
    </location>
</feature>
<gene>
    <name evidence="9" type="ORF">sr14968</name>
</gene>
<feature type="repeat" description="TPR" evidence="7">
    <location>
        <begin position="732"/>
        <end position="765"/>
    </location>
</feature>
<evidence type="ECO:0000256" key="5">
    <source>
        <dbReference type="ARBA" id="ARBA00022803"/>
    </source>
</evidence>
<evidence type="ECO:0000256" key="6">
    <source>
        <dbReference type="ARBA" id="ARBA00023306"/>
    </source>
</evidence>
<dbReference type="PANTHER" id="PTHR12558">
    <property type="entry name" value="CELL DIVISION CYCLE 16,23,27"/>
    <property type="match status" value="1"/>
</dbReference>
<evidence type="ECO:0000313" key="10">
    <source>
        <dbReference type="Proteomes" id="UP000008867"/>
    </source>
</evidence>
<feature type="repeat" description="TPR" evidence="7">
    <location>
        <begin position="698"/>
        <end position="731"/>
    </location>
</feature>
<dbReference type="GO" id="GO:0051301">
    <property type="term" value="P:cell division"/>
    <property type="evidence" value="ECO:0007669"/>
    <property type="project" value="UniProtKB-KW"/>
</dbReference>
<dbReference type="PROSITE" id="PS50005">
    <property type="entry name" value="TPR"/>
    <property type="match status" value="5"/>
</dbReference>
<dbReference type="Pfam" id="PF12895">
    <property type="entry name" value="ANAPC3"/>
    <property type="match status" value="2"/>
</dbReference>
<dbReference type="VEuPathDB" id="FungiDB:sr14968"/>
<dbReference type="InterPro" id="IPR011990">
    <property type="entry name" value="TPR-like_helical_dom_sf"/>
</dbReference>
<evidence type="ECO:0000256" key="8">
    <source>
        <dbReference type="SAM" id="MobiDB-lite"/>
    </source>
</evidence>
<feature type="region of interest" description="Disordered" evidence="8">
    <location>
        <begin position="1"/>
        <end position="50"/>
    </location>
</feature>
<evidence type="ECO:0000256" key="7">
    <source>
        <dbReference type="PROSITE-ProRule" id="PRU00339"/>
    </source>
</evidence>
<feature type="compositionally biased region" description="Low complexity" evidence="8">
    <location>
        <begin position="385"/>
        <end position="395"/>
    </location>
</feature>
<feature type="compositionally biased region" description="Basic and acidic residues" evidence="8">
    <location>
        <begin position="396"/>
        <end position="412"/>
    </location>
</feature>
<keyword evidence="2" id="KW-0677">Repeat</keyword>
<keyword evidence="5 7" id="KW-0802">TPR repeat</keyword>
<accession>E6ZN78</accession>
<evidence type="ECO:0000256" key="3">
    <source>
        <dbReference type="ARBA" id="ARBA00022776"/>
    </source>
</evidence>